<sequence>MRTLVEVVARAGPGGRTVLPVVRSSGQLAVRRTGPTTVHLVATAFGPLGGDDAELRLVVEPGARLAVRTVAAAVVLPARGDSPPSAQRVHAEVGGALDLRFEPTVVTRGARHRALLHAQLDDGAELTATEQVQLGRVGEEPGRWTGTTRVERGGVPVLHTTVGLGPGAAAWSPPVAPRAYASTVHLGRSRDRATDTDAVRLPLDRGWVATAWGERLAPTLRRLALLEGAAPAEEAL</sequence>
<organism evidence="2 3">
    <name type="scientific">Klenkia sesuvii</name>
    <dbReference type="NCBI Taxonomy" id="3103137"/>
    <lineage>
        <taxon>Bacteria</taxon>
        <taxon>Bacillati</taxon>
        <taxon>Actinomycetota</taxon>
        <taxon>Actinomycetes</taxon>
        <taxon>Geodermatophilales</taxon>
        <taxon>Geodermatophilaceae</taxon>
        <taxon>Klenkia</taxon>
    </lineage>
</organism>
<dbReference type="Pfam" id="PF01774">
    <property type="entry name" value="UreD"/>
    <property type="match status" value="1"/>
</dbReference>
<dbReference type="Proteomes" id="UP001361570">
    <property type="component" value="Unassembled WGS sequence"/>
</dbReference>
<comment type="caution">
    <text evidence="2">The sequence shown here is derived from an EMBL/GenBank/DDBJ whole genome shotgun (WGS) entry which is preliminary data.</text>
</comment>
<reference evidence="2 3" key="1">
    <citation type="submission" date="2024-03" db="EMBL/GenBank/DDBJ databases">
        <title>Draft genome sequence of Klenkia sp. LSe6-5.</title>
        <authorList>
            <person name="Duangmal K."/>
            <person name="Chantavorakit T."/>
        </authorList>
    </citation>
    <scope>NUCLEOTIDE SEQUENCE [LARGE SCALE GENOMIC DNA]</scope>
    <source>
        <strain evidence="2 3">LSe6-5</strain>
    </source>
</reference>
<protein>
    <submittedName>
        <fullName evidence="2">Urease accessory protein UreD</fullName>
    </submittedName>
</protein>
<evidence type="ECO:0000313" key="2">
    <source>
        <dbReference type="EMBL" id="MEI4272910.1"/>
    </source>
</evidence>
<dbReference type="InterPro" id="IPR002669">
    <property type="entry name" value="UreD"/>
</dbReference>
<keyword evidence="1" id="KW-0143">Chaperone</keyword>
<gene>
    <name evidence="2" type="ORF">TEK04_14375</name>
</gene>
<evidence type="ECO:0000313" key="3">
    <source>
        <dbReference type="Proteomes" id="UP001361570"/>
    </source>
</evidence>
<proteinExistence type="predicted"/>
<accession>A0ABU8DW38</accession>
<dbReference type="EMBL" id="JBAPLU010000015">
    <property type="protein sequence ID" value="MEI4272910.1"/>
    <property type="molecule type" value="Genomic_DNA"/>
</dbReference>
<name>A0ABU8DW38_9ACTN</name>
<keyword evidence="3" id="KW-1185">Reference proteome</keyword>
<dbReference type="RefSeq" id="WP_336405035.1">
    <property type="nucleotide sequence ID" value="NZ_JBAPLU010000015.1"/>
</dbReference>
<evidence type="ECO:0000256" key="1">
    <source>
        <dbReference type="ARBA" id="ARBA00023186"/>
    </source>
</evidence>